<protein>
    <submittedName>
        <fullName evidence="2">Uncharacterized protein</fullName>
    </submittedName>
</protein>
<gene>
    <name evidence="2" type="ORF">JOF35_005115</name>
</gene>
<dbReference type="Proteomes" id="UP001234880">
    <property type="component" value="Unassembled WGS sequence"/>
</dbReference>
<evidence type="ECO:0000313" key="3">
    <source>
        <dbReference type="Proteomes" id="UP001234880"/>
    </source>
</evidence>
<feature type="region of interest" description="Disordered" evidence="1">
    <location>
        <begin position="17"/>
        <end position="54"/>
    </location>
</feature>
<name>A0ABT9KWM2_9ACTN</name>
<sequence>MAQQEWMRAWLRKCRRKRHTTRGYGSPPLPAWKPVTEESTKRRSRSSAPQQSQTCVCAGQLDAGAGLAEPEAAGELSAPQPAAALTVAEDIRRFLRRVGQATTKEIIAHVRNSRPWAGPRNIGPELSRLLAYGDIVRVRTGLYRPAAREEEYDAG</sequence>
<keyword evidence="3" id="KW-1185">Reference proteome</keyword>
<dbReference type="RefSeq" id="WP_307111207.1">
    <property type="nucleotide sequence ID" value="NZ_JAURUE010000001.1"/>
</dbReference>
<dbReference type="EMBL" id="JAURUE010000001">
    <property type="protein sequence ID" value="MDP9612838.1"/>
    <property type="molecule type" value="Genomic_DNA"/>
</dbReference>
<evidence type="ECO:0000256" key="1">
    <source>
        <dbReference type="SAM" id="MobiDB-lite"/>
    </source>
</evidence>
<evidence type="ECO:0000313" key="2">
    <source>
        <dbReference type="EMBL" id="MDP9612838.1"/>
    </source>
</evidence>
<reference evidence="2 3" key="1">
    <citation type="submission" date="2023-07" db="EMBL/GenBank/DDBJ databases">
        <title>Sequencing the genomes of 1000 actinobacteria strains.</title>
        <authorList>
            <person name="Klenk H.-P."/>
        </authorList>
    </citation>
    <scope>NUCLEOTIDE SEQUENCE [LARGE SCALE GENOMIC DNA]</scope>
    <source>
        <strain evidence="2 3">DSM 41600</strain>
    </source>
</reference>
<proteinExistence type="predicted"/>
<organism evidence="2 3">
    <name type="scientific">Streptomyces demainii</name>
    <dbReference type="NCBI Taxonomy" id="588122"/>
    <lineage>
        <taxon>Bacteria</taxon>
        <taxon>Bacillati</taxon>
        <taxon>Actinomycetota</taxon>
        <taxon>Actinomycetes</taxon>
        <taxon>Kitasatosporales</taxon>
        <taxon>Streptomycetaceae</taxon>
        <taxon>Streptomyces</taxon>
    </lineage>
</organism>
<accession>A0ABT9KWM2</accession>
<comment type="caution">
    <text evidence="2">The sequence shown here is derived from an EMBL/GenBank/DDBJ whole genome shotgun (WGS) entry which is preliminary data.</text>
</comment>